<dbReference type="GO" id="GO:0003924">
    <property type="term" value="F:GTPase activity"/>
    <property type="evidence" value="ECO:0007669"/>
    <property type="project" value="InterPro"/>
</dbReference>
<sequence>MGFKFSSLRDRFFGKKKLRILMVGLNDTGKTTILHKLGEVVTTTPTIGFDVETVEGDNMTFTSWVVGRRDSIRPLWRYYYPNTRALIFVVDSTDNDGINRAKDELQRMMYEEELKDAVLLVFANKQDLPNAMKTSEVADQLDLQSVRDRRWFVQSCCATTGGGVLEGLDWLNRTLCPGKCEGSRPGGSTSFQNSFKSSQYPALPSSQ</sequence>
<feature type="binding site" evidence="11">
    <location>
        <begin position="124"/>
        <end position="127"/>
    </location>
    <ligand>
        <name>GTP</name>
        <dbReference type="ChEBI" id="CHEBI:37565"/>
    </ligand>
</feature>
<dbReference type="SMART" id="SM00177">
    <property type="entry name" value="ARF"/>
    <property type="match status" value="1"/>
</dbReference>
<evidence type="ECO:0000313" key="16">
    <source>
        <dbReference type="Proteomes" id="UP000553632"/>
    </source>
</evidence>
<evidence type="ECO:0000256" key="13">
    <source>
        <dbReference type="RuleBase" id="RU003925"/>
    </source>
</evidence>
<keyword evidence="3" id="KW-0813">Transport</keyword>
<feature type="region of interest" description="Disordered" evidence="14">
    <location>
        <begin position="182"/>
        <end position="207"/>
    </location>
</feature>
<feature type="compositionally biased region" description="Polar residues" evidence="14">
    <location>
        <begin position="186"/>
        <end position="207"/>
    </location>
</feature>
<accession>A0A7J6N9S7</accession>
<dbReference type="InterPro" id="IPR005225">
    <property type="entry name" value="Small_GTP-bd"/>
</dbReference>
<evidence type="ECO:0000256" key="1">
    <source>
        <dbReference type="ARBA" id="ARBA00004555"/>
    </source>
</evidence>
<keyword evidence="12" id="KW-0460">Magnesium</keyword>
<evidence type="ECO:0000256" key="12">
    <source>
        <dbReference type="PIRSR" id="PIRSR606689-2"/>
    </source>
</evidence>
<organism evidence="15 16">
    <name type="scientific">Perkinsus olseni</name>
    <name type="common">Perkinsus atlanticus</name>
    <dbReference type="NCBI Taxonomy" id="32597"/>
    <lineage>
        <taxon>Eukaryota</taxon>
        <taxon>Sar</taxon>
        <taxon>Alveolata</taxon>
        <taxon>Perkinsozoa</taxon>
        <taxon>Perkinsea</taxon>
        <taxon>Perkinsida</taxon>
        <taxon>Perkinsidae</taxon>
        <taxon>Perkinsus</taxon>
    </lineage>
</organism>
<dbReference type="GO" id="GO:0015031">
    <property type="term" value="P:protein transport"/>
    <property type="evidence" value="ECO:0007669"/>
    <property type="project" value="UniProtKB-KW"/>
</dbReference>
<dbReference type="GO" id="GO:0016192">
    <property type="term" value="P:vesicle-mediated transport"/>
    <property type="evidence" value="ECO:0007669"/>
    <property type="project" value="UniProtKB-KW"/>
</dbReference>
<evidence type="ECO:0000256" key="11">
    <source>
        <dbReference type="PIRSR" id="PIRSR606689-1"/>
    </source>
</evidence>
<evidence type="ECO:0000256" key="7">
    <source>
        <dbReference type="ARBA" id="ARBA00022927"/>
    </source>
</evidence>
<keyword evidence="10" id="KW-0449">Lipoprotein</keyword>
<dbReference type="GO" id="GO:0005794">
    <property type="term" value="C:Golgi apparatus"/>
    <property type="evidence" value="ECO:0007669"/>
    <property type="project" value="UniProtKB-SubCell"/>
</dbReference>
<keyword evidence="12" id="KW-0479">Metal-binding</keyword>
<evidence type="ECO:0000256" key="14">
    <source>
        <dbReference type="SAM" id="MobiDB-lite"/>
    </source>
</evidence>
<feature type="binding site" evidence="12">
    <location>
        <position position="46"/>
    </location>
    <ligand>
        <name>Mg(2+)</name>
        <dbReference type="ChEBI" id="CHEBI:18420"/>
    </ligand>
</feature>
<keyword evidence="9 11" id="KW-0342">GTP-binding</keyword>
<evidence type="ECO:0000256" key="9">
    <source>
        <dbReference type="ARBA" id="ARBA00023134"/>
    </source>
</evidence>
<dbReference type="PRINTS" id="PR00328">
    <property type="entry name" value="SAR1GTPBP"/>
</dbReference>
<evidence type="ECO:0000256" key="10">
    <source>
        <dbReference type="ARBA" id="ARBA00023288"/>
    </source>
</evidence>
<keyword evidence="4" id="KW-0519">Myristate</keyword>
<dbReference type="InterPro" id="IPR024156">
    <property type="entry name" value="Small_GTPase_ARF"/>
</dbReference>
<dbReference type="SMART" id="SM00178">
    <property type="entry name" value="SAR"/>
    <property type="match status" value="1"/>
</dbReference>
<dbReference type="PANTHER" id="PTHR11711">
    <property type="entry name" value="ADP RIBOSYLATION FACTOR-RELATED"/>
    <property type="match status" value="1"/>
</dbReference>
<dbReference type="GO" id="GO:0046872">
    <property type="term" value="F:metal ion binding"/>
    <property type="evidence" value="ECO:0007669"/>
    <property type="project" value="UniProtKB-KW"/>
</dbReference>
<keyword evidence="5 11" id="KW-0547">Nucleotide-binding</keyword>
<evidence type="ECO:0000256" key="3">
    <source>
        <dbReference type="ARBA" id="ARBA00022448"/>
    </source>
</evidence>
<evidence type="ECO:0000256" key="4">
    <source>
        <dbReference type="ARBA" id="ARBA00022707"/>
    </source>
</evidence>
<comment type="similarity">
    <text evidence="2 13">Belongs to the small GTPase superfamily. Arf family.</text>
</comment>
<dbReference type="Pfam" id="PF00025">
    <property type="entry name" value="Arf"/>
    <property type="match status" value="1"/>
</dbReference>
<dbReference type="Gene3D" id="3.40.50.300">
    <property type="entry name" value="P-loop containing nucleotide triphosphate hydrolases"/>
    <property type="match status" value="1"/>
</dbReference>
<evidence type="ECO:0000256" key="8">
    <source>
        <dbReference type="ARBA" id="ARBA00023034"/>
    </source>
</evidence>
<keyword evidence="7" id="KW-0653">Protein transport</keyword>
<evidence type="ECO:0000256" key="2">
    <source>
        <dbReference type="ARBA" id="ARBA00010290"/>
    </source>
</evidence>
<dbReference type="AlphaFoldDB" id="A0A7J6N9S7"/>
<feature type="binding site" evidence="11">
    <location>
        <begin position="24"/>
        <end position="31"/>
    </location>
    <ligand>
        <name>GTP</name>
        <dbReference type="ChEBI" id="CHEBI:37565"/>
    </ligand>
</feature>
<proteinExistence type="inferred from homology"/>
<keyword evidence="6" id="KW-0931">ER-Golgi transport</keyword>
<dbReference type="NCBIfam" id="TIGR00231">
    <property type="entry name" value="small_GTP"/>
    <property type="match status" value="1"/>
</dbReference>
<gene>
    <name evidence="15" type="primary">ARF1_3</name>
    <name evidence="15" type="ORF">FOZ63_020986</name>
</gene>
<reference evidence="15 16" key="1">
    <citation type="submission" date="2020-04" db="EMBL/GenBank/DDBJ databases">
        <title>Perkinsus olseni comparative genomics.</title>
        <authorList>
            <person name="Bogema D.R."/>
        </authorList>
    </citation>
    <scope>NUCLEOTIDE SEQUENCE [LARGE SCALE GENOMIC DNA]</scope>
    <source>
        <strain evidence="15 16">ATCC PRA-207</strain>
    </source>
</reference>
<keyword evidence="8" id="KW-0333">Golgi apparatus</keyword>
<dbReference type="PROSITE" id="PS51417">
    <property type="entry name" value="ARF"/>
    <property type="match status" value="1"/>
</dbReference>
<dbReference type="EMBL" id="JABANO010041080">
    <property type="protein sequence ID" value="KAF4680585.1"/>
    <property type="molecule type" value="Genomic_DNA"/>
</dbReference>
<dbReference type="InterPro" id="IPR006689">
    <property type="entry name" value="Small_GTPase_ARF/SAR"/>
</dbReference>
<comment type="caution">
    <text evidence="15">The sequence shown here is derived from an EMBL/GenBank/DDBJ whole genome shotgun (WGS) entry which is preliminary data.</text>
</comment>
<dbReference type="SUPFAM" id="SSF52540">
    <property type="entry name" value="P-loop containing nucleoside triphosphate hydrolases"/>
    <property type="match status" value="1"/>
</dbReference>
<keyword evidence="16" id="KW-1185">Reference proteome</keyword>
<evidence type="ECO:0000256" key="6">
    <source>
        <dbReference type="ARBA" id="ARBA00022892"/>
    </source>
</evidence>
<name>A0A7J6N9S7_PEROL</name>
<dbReference type="OMA" id="WRHYNSS"/>
<evidence type="ECO:0000256" key="5">
    <source>
        <dbReference type="ARBA" id="ARBA00022741"/>
    </source>
</evidence>
<feature type="binding site" evidence="12">
    <location>
        <position position="31"/>
    </location>
    <ligand>
        <name>Mg(2+)</name>
        <dbReference type="ChEBI" id="CHEBI:18420"/>
    </ligand>
</feature>
<protein>
    <submittedName>
        <fullName evidence="15">Arf GTPase arf1, variant 4</fullName>
    </submittedName>
</protein>
<dbReference type="Proteomes" id="UP000553632">
    <property type="component" value="Unassembled WGS sequence"/>
</dbReference>
<dbReference type="InterPro" id="IPR027417">
    <property type="entry name" value="P-loop_NTPase"/>
</dbReference>
<evidence type="ECO:0000313" key="15">
    <source>
        <dbReference type="EMBL" id="KAF4680585.1"/>
    </source>
</evidence>
<comment type="subcellular location">
    <subcellularLocation>
        <location evidence="1">Golgi apparatus</location>
    </subcellularLocation>
</comment>
<dbReference type="FunFam" id="3.40.50.300:FF:003500">
    <property type="entry name" value="ADP-ribosylation factor 1"/>
    <property type="match status" value="1"/>
</dbReference>
<dbReference type="GO" id="GO:0005525">
    <property type="term" value="F:GTP binding"/>
    <property type="evidence" value="ECO:0007669"/>
    <property type="project" value="UniProtKB-KW"/>
</dbReference>